<keyword evidence="4" id="KW-0964">Secreted</keyword>
<dbReference type="InterPro" id="IPR003657">
    <property type="entry name" value="WRKY_dom"/>
</dbReference>
<name>A0A7G2ECB6_ARATH</name>
<feature type="domain" description="WRKY" evidence="14">
    <location>
        <begin position="102"/>
        <end position="159"/>
    </location>
</feature>
<dbReference type="Pfam" id="PF03106">
    <property type="entry name" value="WRKY"/>
    <property type="match status" value="1"/>
</dbReference>
<evidence type="ECO:0000256" key="3">
    <source>
        <dbReference type="ARBA" id="ARBA00004613"/>
    </source>
</evidence>
<dbReference type="PROSITE" id="PS50811">
    <property type="entry name" value="WRKY"/>
    <property type="match status" value="1"/>
</dbReference>
<dbReference type="PANTHER" id="PTHR35293">
    <property type="entry name" value="EGG CELL-SECRETED PROTEIN 1.5"/>
    <property type="match status" value="1"/>
</dbReference>
<dbReference type="GO" id="GO:2000008">
    <property type="term" value="P:regulation of protein localization to cell surface"/>
    <property type="evidence" value="ECO:0007669"/>
    <property type="project" value="UniProtKB-ARBA"/>
</dbReference>
<sequence>MNYPSNPNPSSTDFTEFFKFDDFDDTFEKIMEEIGREDHSSSPTLSWSSSEKLVAGEITSPLQTSLATSPMSFEIGDKDEIKKRKRHKEDPIIHVFKTKSIDEKVALDDGYKWRKYGKKPITGSPFPRHYHKCSSPDCNVKKKIERDTNNPDYILTTYEDGKYARLNGGGLMECWNALYELKSCTNEIVLFFLNGETKLGVDCCQAVEVITTDCWPAMLTSLGFTSDETNVLRGFCQSPNSGGSSPAPSSVKL</sequence>
<evidence type="ECO:0000256" key="12">
    <source>
        <dbReference type="ARBA" id="ARBA00034457"/>
    </source>
</evidence>
<comment type="function">
    <text evidence="12">Involved in the regulation of gamete interactions during the double fertilization and to prevent multiple-pollen tube attraction; mediates the redistribution of the gamete fusogen HAP2/GCS1 to the cell surface after secretion upon sperm arrival.</text>
</comment>
<dbReference type="GO" id="GO:0009567">
    <property type="term" value="P:double fertilization forming a zygote and endosperm"/>
    <property type="evidence" value="ECO:0007669"/>
    <property type="project" value="InterPro"/>
</dbReference>
<evidence type="ECO:0000256" key="7">
    <source>
        <dbReference type="ARBA" id="ARBA00023125"/>
    </source>
</evidence>
<organism evidence="15 16">
    <name type="scientific">Arabidopsis thaliana</name>
    <name type="common">Mouse-ear cress</name>
    <dbReference type="NCBI Taxonomy" id="3702"/>
    <lineage>
        <taxon>Eukaryota</taxon>
        <taxon>Viridiplantae</taxon>
        <taxon>Streptophyta</taxon>
        <taxon>Embryophyta</taxon>
        <taxon>Tracheophyta</taxon>
        <taxon>Spermatophyta</taxon>
        <taxon>Magnoliopsida</taxon>
        <taxon>eudicotyledons</taxon>
        <taxon>Gunneridae</taxon>
        <taxon>Pentapetalae</taxon>
        <taxon>rosids</taxon>
        <taxon>malvids</taxon>
        <taxon>Brassicales</taxon>
        <taxon>Brassicaceae</taxon>
        <taxon>Camelineae</taxon>
        <taxon>Arabidopsis</taxon>
    </lineage>
</organism>
<dbReference type="GO" id="GO:0043565">
    <property type="term" value="F:sequence-specific DNA binding"/>
    <property type="evidence" value="ECO:0007669"/>
    <property type="project" value="InterPro"/>
</dbReference>
<evidence type="ECO:0000256" key="10">
    <source>
        <dbReference type="ARBA" id="ARBA00023279"/>
    </source>
</evidence>
<accession>A0A7G2ECB6</accession>
<comment type="similarity">
    <text evidence="13">Belongs to the plant egg cell-secreted peptide family.</text>
</comment>
<evidence type="ECO:0000256" key="2">
    <source>
        <dbReference type="ARBA" id="ARBA00004541"/>
    </source>
</evidence>
<dbReference type="GO" id="GO:0005634">
    <property type="term" value="C:nucleus"/>
    <property type="evidence" value="ECO:0007669"/>
    <property type="project" value="UniProtKB-SubCell"/>
</dbReference>
<evidence type="ECO:0000256" key="13">
    <source>
        <dbReference type="ARBA" id="ARBA00034484"/>
    </source>
</evidence>
<evidence type="ECO:0000313" key="15">
    <source>
        <dbReference type="EMBL" id="CAD5319159.1"/>
    </source>
</evidence>
<keyword evidence="5" id="KW-0732">Signal</keyword>
<evidence type="ECO:0000256" key="5">
    <source>
        <dbReference type="ARBA" id="ARBA00022729"/>
    </source>
</evidence>
<gene>
    <name evidence="15" type="ORF">AT9943_LOCUS7352</name>
</gene>
<dbReference type="InterPro" id="IPR036576">
    <property type="entry name" value="WRKY_dom_sf"/>
</dbReference>
<dbReference type="GO" id="GO:0005576">
    <property type="term" value="C:extracellular region"/>
    <property type="evidence" value="ECO:0007669"/>
    <property type="project" value="UniProtKB-SubCell"/>
</dbReference>
<dbReference type="PANTHER" id="PTHR35293:SF10">
    <property type="entry name" value="EGG CELL-SECRETED PROTEIN 1.2-RELATED"/>
    <property type="match status" value="1"/>
</dbReference>
<dbReference type="GO" id="GO:0003700">
    <property type="term" value="F:DNA-binding transcription factor activity"/>
    <property type="evidence" value="ECO:0007669"/>
    <property type="project" value="InterPro"/>
</dbReference>
<evidence type="ECO:0000256" key="11">
    <source>
        <dbReference type="ARBA" id="ARBA00023329"/>
    </source>
</evidence>
<dbReference type="Proteomes" id="UP000516314">
    <property type="component" value="Chromosome 2"/>
</dbReference>
<evidence type="ECO:0000256" key="4">
    <source>
        <dbReference type="ARBA" id="ARBA00022525"/>
    </source>
</evidence>
<dbReference type="Pfam" id="PF05617">
    <property type="entry name" value="Prolamin_like"/>
    <property type="match status" value="1"/>
</dbReference>
<evidence type="ECO:0000256" key="9">
    <source>
        <dbReference type="ARBA" id="ARBA00023242"/>
    </source>
</evidence>
<dbReference type="SUPFAM" id="SSF118290">
    <property type="entry name" value="WRKY DNA-binding domain"/>
    <property type="match status" value="1"/>
</dbReference>
<evidence type="ECO:0000256" key="8">
    <source>
        <dbReference type="ARBA" id="ARBA00023163"/>
    </source>
</evidence>
<proteinExistence type="inferred from homology"/>
<protein>
    <submittedName>
        <fullName evidence="15">(thale cress) hypothetical protein</fullName>
    </submittedName>
</protein>
<comment type="subcellular location">
    <subcellularLocation>
        <location evidence="2">Cytoplasmic vesicle</location>
    </subcellularLocation>
    <subcellularLocation>
        <location evidence="1">Nucleus</location>
    </subcellularLocation>
    <subcellularLocation>
        <location evidence="3">Secreted</location>
    </subcellularLocation>
</comment>
<evidence type="ECO:0000313" key="16">
    <source>
        <dbReference type="Proteomes" id="UP000516314"/>
    </source>
</evidence>
<evidence type="ECO:0000256" key="6">
    <source>
        <dbReference type="ARBA" id="ARBA00023015"/>
    </source>
</evidence>
<evidence type="ECO:0000256" key="1">
    <source>
        <dbReference type="ARBA" id="ARBA00004123"/>
    </source>
</evidence>
<dbReference type="SMART" id="SM00774">
    <property type="entry name" value="WRKY"/>
    <property type="match status" value="1"/>
</dbReference>
<evidence type="ECO:0000259" key="14">
    <source>
        <dbReference type="PROSITE" id="PS50811"/>
    </source>
</evidence>
<dbReference type="EMBL" id="LR881467">
    <property type="protein sequence ID" value="CAD5319159.1"/>
    <property type="molecule type" value="Genomic_DNA"/>
</dbReference>
<dbReference type="InterPro" id="IPR044711">
    <property type="entry name" value="EC11-15"/>
</dbReference>
<dbReference type="AlphaFoldDB" id="A0A7G2ECB6"/>
<keyword evidence="7" id="KW-0238">DNA-binding</keyword>
<reference evidence="15 16" key="1">
    <citation type="submission" date="2020-09" db="EMBL/GenBank/DDBJ databases">
        <authorList>
            <person name="Ashkenazy H."/>
        </authorList>
    </citation>
    <scope>NUCLEOTIDE SEQUENCE [LARGE SCALE GENOMIC DNA]</scope>
    <source>
        <strain evidence="16">cv. Cdm-0</strain>
    </source>
</reference>
<keyword evidence="10" id="KW-0278">Fertilization</keyword>
<keyword evidence="6" id="KW-0805">Transcription regulation</keyword>
<dbReference type="GO" id="GO:0031410">
    <property type="term" value="C:cytoplasmic vesicle"/>
    <property type="evidence" value="ECO:0007669"/>
    <property type="project" value="UniProtKB-SubCell"/>
</dbReference>
<dbReference type="Gene3D" id="2.20.25.80">
    <property type="entry name" value="WRKY domain"/>
    <property type="match status" value="1"/>
</dbReference>
<keyword evidence="11" id="KW-0968">Cytoplasmic vesicle</keyword>
<dbReference type="GO" id="GO:0080155">
    <property type="term" value="P:regulation of double fertilization forming a zygote and endosperm"/>
    <property type="evidence" value="ECO:0007669"/>
    <property type="project" value="UniProtKB-ARBA"/>
</dbReference>
<keyword evidence="8" id="KW-0804">Transcription</keyword>
<dbReference type="InterPro" id="IPR008502">
    <property type="entry name" value="Prolamin-like"/>
</dbReference>
<keyword evidence="9" id="KW-0539">Nucleus</keyword>